<accession>A0A0C2YXW2</accession>
<keyword evidence="2" id="KW-1185">Reference proteome</keyword>
<gene>
    <name evidence="1" type="ORF">M413DRAFT_23615</name>
</gene>
<dbReference type="AlphaFoldDB" id="A0A0C2YXW2"/>
<reference evidence="2" key="2">
    <citation type="submission" date="2015-01" db="EMBL/GenBank/DDBJ databases">
        <title>Evolutionary Origins and Diversification of the Mycorrhizal Mutualists.</title>
        <authorList>
            <consortium name="DOE Joint Genome Institute"/>
            <consortium name="Mycorrhizal Genomics Consortium"/>
            <person name="Kohler A."/>
            <person name="Kuo A."/>
            <person name="Nagy L.G."/>
            <person name="Floudas D."/>
            <person name="Copeland A."/>
            <person name="Barry K.W."/>
            <person name="Cichocki N."/>
            <person name="Veneault-Fourrey C."/>
            <person name="LaButti K."/>
            <person name="Lindquist E.A."/>
            <person name="Lipzen A."/>
            <person name="Lundell T."/>
            <person name="Morin E."/>
            <person name="Murat C."/>
            <person name="Riley R."/>
            <person name="Ohm R."/>
            <person name="Sun H."/>
            <person name="Tunlid A."/>
            <person name="Henrissat B."/>
            <person name="Grigoriev I.V."/>
            <person name="Hibbett D.S."/>
            <person name="Martin F."/>
        </authorList>
    </citation>
    <scope>NUCLEOTIDE SEQUENCE [LARGE SCALE GENOMIC DNA]</scope>
    <source>
        <strain evidence="2">h7</strain>
    </source>
</reference>
<reference evidence="1 2" key="1">
    <citation type="submission" date="2014-04" db="EMBL/GenBank/DDBJ databases">
        <authorList>
            <consortium name="DOE Joint Genome Institute"/>
            <person name="Kuo A."/>
            <person name="Gay G."/>
            <person name="Dore J."/>
            <person name="Kohler A."/>
            <person name="Nagy L.G."/>
            <person name="Floudas D."/>
            <person name="Copeland A."/>
            <person name="Barry K.W."/>
            <person name="Cichocki N."/>
            <person name="Veneault-Fourrey C."/>
            <person name="LaButti K."/>
            <person name="Lindquist E.A."/>
            <person name="Lipzen A."/>
            <person name="Lundell T."/>
            <person name="Morin E."/>
            <person name="Murat C."/>
            <person name="Sun H."/>
            <person name="Tunlid A."/>
            <person name="Henrissat B."/>
            <person name="Grigoriev I.V."/>
            <person name="Hibbett D.S."/>
            <person name="Martin F."/>
            <person name="Nordberg H.P."/>
            <person name="Cantor M.N."/>
            <person name="Hua S.X."/>
        </authorList>
    </citation>
    <scope>NUCLEOTIDE SEQUENCE [LARGE SCALE GENOMIC DNA]</scope>
    <source>
        <strain evidence="2">h7</strain>
    </source>
</reference>
<dbReference type="OrthoDB" id="3224367at2759"/>
<dbReference type="STRING" id="686832.A0A0C2YXW2"/>
<sequence>MFPPPGPQPPSFNTLLITGPYHPSAPIHLALSLDQRAILLSPSRDVFLEDLQRFNDSWLNSNSGKGRFTNLSSNVSIFYPPTAAHLCLLLSTLCVSGPNAHENERRINDPKIFQPSAPNLIIVTELSKYFLSENDSPPTSTLTTSSYLTLLNRVLVLLGNLNSSVGPPPKFALFDSRLDAFNLPITSNVEELPNHHPRQTRVLPIIENYFEWIGVFEDDSSYIPSSQGEETTSDEGIHKQLRIYHSAEGSADDVRIHQWVEKRRLLPSESEPATDFHHVTSTA</sequence>
<evidence type="ECO:0000313" key="2">
    <source>
        <dbReference type="Proteomes" id="UP000053424"/>
    </source>
</evidence>
<dbReference type="EMBL" id="KN831771">
    <property type="protein sequence ID" value="KIM45792.1"/>
    <property type="molecule type" value="Genomic_DNA"/>
</dbReference>
<dbReference type="Proteomes" id="UP000053424">
    <property type="component" value="Unassembled WGS sequence"/>
</dbReference>
<protein>
    <submittedName>
        <fullName evidence="1">Uncharacterized protein</fullName>
    </submittedName>
</protein>
<organism evidence="1 2">
    <name type="scientific">Hebeloma cylindrosporum</name>
    <dbReference type="NCBI Taxonomy" id="76867"/>
    <lineage>
        <taxon>Eukaryota</taxon>
        <taxon>Fungi</taxon>
        <taxon>Dikarya</taxon>
        <taxon>Basidiomycota</taxon>
        <taxon>Agaricomycotina</taxon>
        <taxon>Agaricomycetes</taxon>
        <taxon>Agaricomycetidae</taxon>
        <taxon>Agaricales</taxon>
        <taxon>Agaricineae</taxon>
        <taxon>Hymenogastraceae</taxon>
        <taxon>Hebeloma</taxon>
    </lineage>
</organism>
<name>A0A0C2YXW2_HEBCY</name>
<evidence type="ECO:0000313" key="1">
    <source>
        <dbReference type="EMBL" id="KIM45792.1"/>
    </source>
</evidence>
<dbReference type="HOGENOM" id="CLU_963325_0_0_1"/>
<proteinExistence type="predicted"/>